<evidence type="ECO:0000313" key="2">
    <source>
        <dbReference type="Proteomes" id="UP000271098"/>
    </source>
</evidence>
<reference evidence="1 2" key="1">
    <citation type="submission" date="2018-11" db="EMBL/GenBank/DDBJ databases">
        <authorList>
            <consortium name="Pathogen Informatics"/>
        </authorList>
    </citation>
    <scope>NUCLEOTIDE SEQUENCE [LARGE SCALE GENOMIC DNA]</scope>
</reference>
<dbReference type="Proteomes" id="UP000271098">
    <property type="component" value="Unassembled WGS sequence"/>
</dbReference>
<organism evidence="1 2">
    <name type="scientific">Gongylonema pulchrum</name>
    <dbReference type="NCBI Taxonomy" id="637853"/>
    <lineage>
        <taxon>Eukaryota</taxon>
        <taxon>Metazoa</taxon>
        <taxon>Ecdysozoa</taxon>
        <taxon>Nematoda</taxon>
        <taxon>Chromadorea</taxon>
        <taxon>Rhabditida</taxon>
        <taxon>Spirurina</taxon>
        <taxon>Spiruromorpha</taxon>
        <taxon>Spiruroidea</taxon>
        <taxon>Gongylonematidae</taxon>
        <taxon>Gongylonema</taxon>
    </lineage>
</organism>
<dbReference type="EMBL" id="UYRT01033594">
    <property type="protein sequence ID" value="VDK77126.1"/>
    <property type="molecule type" value="Genomic_DNA"/>
</dbReference>
<protein>
    <submittedName>
        <fullName evidence="1">Uncharacterized protein</fullName>
    </submittedName>
</protein>
<name>A0A3P6SQ43_9BILA</name>
<evidence type="ECO:0000313" key="1">
    <source>
        <dbReference type="EMBL" id="VDK77126.1"/>
    </source>
</evidence>
<dbReference type="AlphaFoldDB" id="A0A3P6SQ43"/>
<proteinExistence type="predicted"/>
<gene>
    <name evidence="1" type="ORF">GPUH_LOCUS9769</name>
</gene>
<accession>A0A3P6SQ43</accession>
<sequence length="84" mass="9385">MNIIFLGKILPKLRRRSITITDPAAGNTGDACKLHDYVFRIVPSCAPALTISERNNNLDMTIAHEIAAIKDSICELRLFSVRLF</sequence>
<keyword evidence="2" id="KW-1185">Reference proteome</keyword>